<evidence type="ECO:0000256" key="1">
    <source>
        <dbReference type="SAM" id="MobiDB-lite"/>
    </source>
</evidence>
<dbReference type="AlphaFoldDB" id="A0AA88QGF1"/>
<reference evidence="2" key="1">
    <citation type="submission" date="2023-08" db="EMBL/GenBank/DDBJ databases">
        <title>Chromosome-level Genome Assembly of mud carp (Cirrhinus molitorella).</title>
        <authorList>
            <person name="Liu H."/>
        </authorList>
    </citation>
    <scope>NUCLEOTIDE SEQUENCE</scope>
    <source>
        <strain evidence="2">Prfri</strain>
        <tissue evidence="2">Muscle</tissue>
    </source>
</reference>
<feature type="compositionally biased region" description="Basic and acidic residues" evidence="1">
    <location>
        <begin position="59"/>
        <end position="72"/>
    </location>
</feature>
<feature type="compositionally biased region" description="Basic residues" evidence="1">
    <location>
        <begin position="1"/>
        <end position="24"/>
    </location>
</feature>
<dbReference type="EMBL" id="JAUYZG010000001">
    <property type="protein sequence ID" value="KAK2916335.1"/>
    <property type="molecule type" value="Genomic_DNA"/>
</dbReference>
<accession>A0AA88QGF1</accession>
<name>A0AA88QGF1_9TELE</name>
<comment type="caution">
    <text evidence="2">The sequence shown here is derived from an EMBL/GenBank/DDBJ whole genome shotgun (WGS) entry which is preliminary data.</text>
</comment>
<dbReference type="Proteomes" id="UP001187343">
    <property type="component" value="Unassembled WGS sequence"/>
</dbReference>
<proteinExistence type="predicted"/>
<feature type="region of interest" description="Disordered" evidence="1">
    <location>
        <begin position="1"/>
        <end position="72"/>
    </location>
</feature>
<gene>
    <name evidence="2" type="ORF">Q8A67_000709</name>
</gene>
<evidence type="ECO:0000313" key="2">
    <source>
        <dbReference type="EMBL" id="KAK2916335.1"/>
    </source>
</evidence>
<organism evidence="2 3">
    <name type="scientific">Cirrhinus molitorella</name>
    <name type="common">mud carp</name>
    <dbReference type="NCBI Taxonomy" id="172907"/>
    <lineage>
        <taxon>Eukaryota</taxon>
        <taxon>Metazoa</taxon>
        <taxon>Chordata</taxon>
        <taxon>Craniata</taxon>
        <taxon>Vertebrata</taxon>
        <taxon>Euteleostomi</taxon>
        <taxon>Actinopterygii</taxon>
        <taxon>Neopterygii</taxon>
        <taxon>Teleostei</taxon>
        <taxon>Ostariophysi</taxon>
        <taxon>Cypriniformes</taxon>
        <taxon>Cyprinidae</taxon>
        <taxon>Labeoninae</taxon>
        <taxon>Labeonini</taxon>
        <taxon>Cirrhinus</taxon>
    </lineage>
</organism>
<keyword evidence="3" id="KW-1185">Reference proteome</keyword>
<evidence type="ECO:0000313" key="3">
    <source>
        <dbReference type="Proteomes" id="UP001187343"/>
    </source>
</evidence>
<protein>
    <submittedName>
        <fullName evidence="2">Uncharacterized protein</fullName>
    </submittedName>
</protein>
<sequence>MKKGVVKWRTVWGRKKKSKERRKGAERFSVAELLNCPFSKAPQPQNLSRGNPQGHRRIRDGEREKTRDERSASLNRLEENIVTLISPSLILTPNVVMAASSSGTTAPLETSDTYRALYFLTGLGLKSKVEGDFKAVGEVFFLS</sequence>
<feature type="compositionally biased region" description="Polar residues" evidence="1">
    <location>
        <begin position="42"/>
        <end position="51"/>
    </location>
</feature>